<dbReference type="PATRIC" id="fig|1193502.14.peg.1177"/>
<sequence>MSLKKTNAARFLDTLKLPYEMTSYEVDEEDLSATHAAASLGVDASCVFKTLVARDDAKRIVVACIPAADEIDLKALAKVAQAKRCELVAVKELLALTGYIRGGCSPLAMKKHYATFIDESIHEHEKIYVSAGLRGVQLCLSPSVLIEASKAMCASLTKH</sequence>
<dbReference type="NCBIfam" id="TIGR00011">
    <property type="entry name" value="YbaK_EbsC"/>
    <property type="match status" value="1"/>
</dbReference>
<evidence type="ECO:0000256" key="2">
    <source>
        <dbReference type="ARBA" id="ARBA00022917"/>
    </source>
</evidence>
<proteinExistence type="inferred from homology"/>
<keyword evidence="2 4" id="KW-0648">Protein biosynthesis</keyword>
<comment type="similarity">
    <text evidence="1 4">Belongs to the prolyl-tRNA editing family. YbaK/EbsC subfamily.</text>
</comment>
<dbReference type="GO" id="GO:0016829">
    <property type="term" value="F:lyase activity"/>
    <property type="evidence" value="ECO:0007669"/>
    <property type="project" value="UniProtKB-KW"/>
</dbReference>
<name>A0A1D7TJ30_9BACT</name>
<dbReference type="Pfam" id="PF04073">
    <property type="entry name" value="tRNA_edit"/>
    <property type="match status" value="1"/>
</dbReference>
<dbReference type="GO" id="GO:0006412">
    <property type="term" value="P:translation"/>
    <property type="evidence" value="ECO:0007669"/>
    <property type="project" value="UniProtKB-KW"/>
</dbReference>
<dbReference type="PIRSF" id="PIRSF006181">
    <property type="entry name" value="EbsC_YbaK"/>
    <property type="match status" value="1"/>
</dbReference>
<reference evidence="7" key="1">
    <citation type="submission" date="2016-08" db="EMBL/GenBank/DDBJ databases">
        <title>Complete genome sequence of the organohalide-respiring Epsilonproteobacterium Sulfurospirillum halorespirans.</title>
        <authorList>
            <person name="Goris T."/>
            <person name="Zimmermann J."/>
            <person name="Schenz B."/>
            <person name="Lemos M."/>
            <person name="Hackermueller J."/>
            <person name="Diekert G."/>
        </authorList>
    </citation>
    <scope>NUCLEOTIDE SEQUENCE [LARGE SCALE GENOMIC DNA]</scope>
    <source>
        <strain>DSM 13726</strain>
        <strain evidence="7">PCE-M2</strain>
    </source>
</reference>
<dbReference type="Gene3D" id="3.90.960.10">
    <property type="entry name" value="YbaK/aminoacyl-tRNA synthetase-associated domain"/>
    <property type="match status" value="1"/>
</dbReference>
<dbReference type="EMBL" id="CP017111">
    <property type="protein sequence ID" value="AOO64940.1"/>
    <property type="molecule type" value="Genomic_DNA"/>
</dbReference>
<dbReference type="InterPro" id="IPR004369">
    <property type="entry name" value="Prolyl-tRNA_editing_YbaK/EbsC"/>
</dbReference>
<gene>
    <name evidence="6" type="ORF">SHALO_1160</name>
</gene>
<dbReference type="Proteomes" id="UP000094609">
    <property type="component" value="Chromosome"/>
</dbReference>
<dbReference type="STRING" id="1193502.SHALO_1160"/>
<dbReference type="EC" id="4.2.-.-" evidence="4"/>
<evidence type="ECO:0000256" key="4">
    <source>
        <dbReference type="PIRNR" id="PIRNR006181"/>
    </source>
</evidence>
<organism evidence="6 7">
    <name type="scientific">Sulfurospirillum halorespirans DSM 13726</name>
    <dbReference type="NCBI Taxonomy" id="1193502"/>
    <lineage>
        <taxon>Bacteria</taxon>
        <taxon>Pseudomonadati</taxon>
        <taxon>Campylobacterota</taxon>
        <taxon>Epsilonproteobacteria</taxon>
        <taxon>Campylobacterales</taxon>
        <taxon>Sulfurospirillaceae</taxon>
        <taxon>Sulfurospirillum</taxon>
    </lineage>
</organism>
<dbReference type="CDD" id="cd00002">
    <property type="entry name" value="YbaK_deacylase"/>
    <property type="match status" value="1"/>
</dbReference>
<evidence type="ECO:0000256" key="1">
    <source>
        <dbReference type="ARBA" id="ARBA00009798"/>
    </source>
</evidence>
<dbReference type="RefSeq" id="WP_069477768.1">
    <property type="nucleotide sequence ID" value="NZ_CP017111.1"/>
</dbReference>
<dbReference type="SUPFAM" id="SSF55826">
    <property type="entry name" value="YbaK/ProRS associated domain"/>
    <property type="match status" value="1"/>
</dbReference>
<dbReference type="AlphaFoldDB" id="A0A1D7TJ30"/>
<dbReference type="PANTHER" id="PTHR30411">
    <property type="entry name" value="CYTOPLASMIC PROTEIN"/>
    <property type="match status" value="1"/>
</dbReference>
<feature type="domain" description="YbaK/aminoacyl-tRNA synthetase-associated" evidence="5">
    <location>
        <begin position="33"/>
        <end position="146"/>
    </location>
</feature>
<protein>
    <recommendedName>
        <fullName evidence="4">Cys-tRNA(Pro)/Cys-tRNA(Cys) deacylase</fullName>
        <ecNumber evidence="4">4.2.-.-</ecNumber>
    </recommendedName>
</protein>
<keyword evidence="3 4" id="KW-0456">Lyase</keyword>
<accession>A0A1D7TJ30</accession>
<evidence type="ECO:0000256" key="3">
    <source>
        <dbReference type="ARBA" id="ARBA00023239"/>
    </source>
</evidence>
<dbReference type="GO" id="GO:0002161">
    <property type="term" value="F:aminoacyl-tRNA deacylase activity"/>
    <property type="evidence" value="ECO:0007669"/>
    <property type="project" value="InterPro"/>
</dbReference>
<evidence type="ECO:0000259" key="5">
    <source>
        <dbReference type="Pfam" id="PF04073"/>
    </source>
</evidence>
<dbReference type="KEGG" id="shal:SHALO_1160"/>
<keyword evidence="7" id="KW-1185">Reference proteome</keyword>
<evidence type="ECO:0000313" key="7">
    <source>
        <dbReference type="Proteomes" id="UP000094609"/>
    </source>
</evidence>
<dbReference type="InterPro" id="IPR036754">
    <property type="entry name" value="YbaK/aa-tRNA-synt-asso_dom_sf"/>
</dbReference>
<evidence type="ECO:0000313" key="6">
    <source>
        <dbReference type="EMBL" id="AOO64940.1"/>
    </source>
</evidence>
<dbReference type="InterPro" id="IPR007214">
    <property type="entry name" value="YbaK/aa-tRNA-synth-assoc-dom"/>
</dbReference>
<dbReference type="PANTHER" id="PTHR30411:SF0">
    <property type="entry name" value="CYS-TRNA(PRO)_CYS-TRNA(CYS) DEACYLASE YBAK"/>
    <property type="match status" value="1"/>
</dbReference>